<evidence type="ECO:0000256" key="7">
    <source>
        <dbReference type="PROSITE-ProRule" id="PRU00221"/>
    </source>
</evidence>
<evidence type="ECO:0008006" key="10">
    <source>
        <dbReference type="Google" id="ProtNLM"/>
    </source>
</evidence>
<dbReference type="InterPro" id="IPR051973">
    <property type="entry name" value="tRNA_Anticodon_Mtase-Reg"/>
</dbReference>
<comment type="similarity">
    <text evidence="6">Belongs to the WD repeat WDR6 family.</text>
</comment>
<dbReference type="SUPFAM" id="SSF50978">
    <property type="entry name" value="WD40 repeat-like"/>
    <property type="match status" value="3"/>
</dbReference>
<keyword evidence="9" id="KW-1185">Reference proteome</keyword>
<comment type="subcellular location">
    <subcellularLocation>
        <location evidence="1">Cytoplasm</location>
    </subcellularLocation>
</comment>
<dbReference type="Gene3D" id="2.130.10.10">
    <property type="entry name" value="YVTN repeat-like/Quinoprotein amine dehydrogenase"/>
    <property type="match status" value="2"/>
</dbReference>
<gene>
    <name evidence="8" type="ORF">ECRASSUSDP1_LOCUS4122</name>
</gene>
<evidence type="ECO:0000256" key="3">
    <source>
        <dbReference type="ARBA" id="ARBA00022574"/>
    </source>
</evidence>
<sequence>MESTVGIQGNYDQIEELFISTISSIALYKSYCIYSSGSYIHIIDINKGSEEDLKYRKTLLKINVFDSIKQVEKVKILHGNETSFKVLAFAERWIKVFNIDAEQWNAHCLFDNRNFLDKIYDVILPTNRDLYIGYAHNYVDKIIFNDEISETSEDWPEFQRGGKVICSDECILFQLTFLPLQQWNSKQYLAASATMFGSVCIWNYFIDTSQEINENFSEMREVLMEFKGHAGVIFNLRWINEQSICTTSGDRVVKVWQLTEENDPQPEEIICRNTAGISDIEQGLDFNQEVMKFEGQIGRSLWCVSANGDLNCIVTGGANTSIKVWSFNSESEEEKKEESSGIQKFECNINDSLNTLPFEITENEKYFVRSIAHCSIENIYYVFASTNIGTIYKWSNEQVDETEPIKNFELKYTHSRIEDPSIKSKDFSIIDICCSHFTFVTEEITKETILLVAAFEGNYEKQSKAQILMFDRDNNCESMSPTEGSIQILPFEWMKILPTFKETIDPIECESSLPDKPSKDSKDSVHWKTIRVIVLRKFTTEINIQIGECKALFDLLTTDGRGLTKIWRVYIFRNEQHIYEYKVRQVAEYQLQKKSQVFSATLTHPTIGKLLLGDTKGNIHVCNNYPWELDASDFADFNKEDMIQQDCDYYLNKVHGVDKITSFGHMNNSKHDIISTAKQKHIKVLRYFEEDDKFSVISSLKPGPLSCVLGVYSAGAKPIVVGGRGVMLYLWNLLDKHQLFSINCKGWNRHILFNVNDELSKFFVCFSNKNIISVYYSDSATKKGGIECETLRPSLHERETLTTAVFSNPFTNSLYVATGGEDTEILIAEVLSDYLDLQKSLNYHTSSIRVIKKILKSKTEDNHKYYVVSGGGQLLVNLFEIELSAQGLEVIHLSKYEGLKSSQDFRIMDIEILATQENVICFIASSSGEYHCIQANTSDYEFSKVSTLAFDTALLCLKAFPIEDQTYGVIVGTNKGKMMALRQVTGENIEISTENVTNDLTWQGHQIGINVIDISKDFICTGSDDQSLKLTKLEIIDEKISIQEVYASYSHHSSIKALRFFSLLYKGCETTFLVSSSYDQRGCIWALKSHKLVPVYTFKHTLPDIFDSQVHVISEEEDRSEFFIIFVGKGVFIKKIVFS</sequence>
<reference evidence="8" key="1">
    <citation type="submission" date="2023-07" db="EMBL/GenBank/DDBJ databases">
        <authorList>
            <consortium name="AG Swart"/>
            <person name="Singh M."/>
            <person name="Singh A."/>
            <person name="Seah K."/>
            <person name="Emmerich C."/>
        </authorList>
    </citation>
    <scope>NUCLEOTIDE SEQUENCE</scope>
    <source>
        <strain evidence="8">DP1</strain>
    </source>
</reference>
<dbReference type="PROSITE" id="PS50082">
    <property type="entry name" value="WD_REPEATS_2"/>
    <property type="match status" value="1"/>
</dbReference>
<keyword evidence="5" id="KW-0677">Repeat</keyword>
<evidence type="ECO:0000256" key="6">
    <source>
        <dbReference type="ARBA" id="ARBA00038255"/>
    </source>
</evidence>
<dbReference type="PANTHER" id="PTHR14344:SF3">
    <property type="entry name" value="WD REPEAT-CONTAINING PROTEIN 6"/>
    <property type="match status" value="1"/>
</dbReference>
<dbReference type="InterPro" id="IPR001680">
    <property type="entry name" value="WD40_rpt"/>
</dbReference>
<dbReference type="InterPro" id="IPR036322">
    <property type="entry name" value="WD40_repeat_dom_sf"/>
</dbReference>
<proteinExistence type="inferred from homology"/>
<feature type="repeat" description="WD" evidence="7">
    <location>
        <begin position="226"/>
        <end position="266"/>
    </location>
</feature>
<dbReference type="Proteomes" id="UP001295684">
    <property type="component" value="Unassembled WGS sequence"/>
</dbReference>
<comment type="caution">
    <text evidence="8">The sequence shown here is derived from an EMBL/GenBank/DDBJ whole genome shotgun (WGS) entry which is preliminary data.</text>
</comment>
<evidence type="ECO:0000256" key="1">
    <source>
        <dbReference type="ARBA" id="ARBA00004496"/>
    </source>
</evidence>
<evidence type="ECO:0000256" key="4">
    <source>
        <dbReference type="ARBA" id="ARBA00022694"/>
    </source>
</evidence>
<dbReference type="AlphaFoldDB" id="A0AAD1U7J5"/>
<dbReference type="Pfam" id="PF00400">
    <property type="entry name" value="WD40"/>
    <property type="match status" value="2"/>
</dbReference>
<dbReference type="GO" id="GO:0005737">
    <property type="term" value="C:cytoplasm"/>
    <property type="evidence" value="ECO:0007669"/>
    <property type="project" value="UniProtKB-SubCell"/>
</dbReference>
<keyword evidence="2" id="KW-0963">Cytoplasm</keyword>
<dbReference type="SMART" id="SM00320">
    <property type="entry name" value="WD40"/>
    <property type="match status" value="4"/>
</dbReference>
<protein>
    <recommendedName>
        <fullName evidence="10">WD repeat-containing protein 6</fullName>
    </recommendedName>
</protein>
<evidence type="ECO:0000256" key="5">
    <source>
        <dbReference type="ARBA" id="ARBA00022737"/>
    </source>
</evidence>
<evidence type="ECO:0000313" key="8">
    <source>
        <dbReference type="EMBL" id="CAI2362795.1"/>
    </source>
</evidence>
<evidence type="ECO:0000256" key="2">
    <source>
        <dbReference type="ARBA" id="ARBA00022490"/>
    </source>
</evidence>
<keyword evidence="4" id="KW-0819">tRNA processing</keyword>
<organism evidence="8 9">
    <name type="scientific">Euplotes crassus</name>
    <dbReference type="NCBI Taxonomy" id="5936"/>
    <lineage>
        <taxon>Eukaryota</taxon>
        <taxon>Sar</taxon>
        <taxon>Alveolata</taxon>
        <taxon>Ciliophora</taxon>
        <taxon>Intramacronucleata</taxon>
        <taxon>Spirotrichea</taxon>
        <taxon>Hypotrichia</taxon>
        <taxon>Euplotida</taxon>
        <taxon>Euplotidae</taxon>
        <taxon>Moneuplotes</taxon>
    </lineage>
</organism>
<dbReference type="GO" id="GO:0030488">
    <property type="term" value="P:tRNA methylation"/>
    <property type="evidence" value="ECO:0007669"/>
    <property type="project" value="TreeGrafter"/>
</dbReference>
<name>A0AAD1U7J5_EUPCR</name>
<keyword evidence="3 7" id="KW-0853">WD repeat</keyword>
<dbReference type="EMBL" id="CAMPGE010003950">
    <property type="protein sequence ID" value="CAI2362795.1"/>
    <property type="molecule type" value="Genomic_DNA"/>
</dbReference>
<dbReference type="InterPro" id="IPR015943">
    <property type="entry name" value="WD40/YVTN_repeat-like_dom_sf"/>
</dbReference>
<evidence type="ECO:0000313" key="9">
    <source>
        <dbReference type="Proteomes" id="UP001295684"/>
    </source>
</evidence>
<dbReference type="PANTHER" id="PTHR14344">
    <property type="entry name" value="WD REPEAT PROTEIN"/>
    <property type="match status" value="1"/>
</dbReference>
<accession>A0AAD1U7J5</accession>